<reference evidence="2" key="1">
    <citation type="submission" date="2020-06" db="EMBL/GenBank/DDBJ databases">
        <authorList>
            <person name="Li T."/>
            <person name="Hu X."/>
            <person name="Zhang T."/>
            <person name="Song X."/>
            <person name="Zhang H."/>
            <person name="Dai N."/>
            <person name="Sheng W."/>
            <person name="Hou X."/>
            <person name="Wei L."/>
        </authorList>
    </citation>
    <scope>NUCLEOTIDE SEQUENCE</scope>
    <source>
        <strain evidence="2">KEN1</strain>
        <tissue evidence="2">Leaf</tissue>
    </source>
</reference>
<evidence type="ECO:0000313" key="2">
    <source>
        <dbReference type="EMBL" id="KAL0455230.1"/>
    </source>
</evidence>
<dbReference type="EMBL" id="JACGWN010000003">
    <property type="protein sequence ID" value="KAL0455230.1"/>
    <property type="molecule type" value="Genomic_DNA"/>
</dbReference>
<dbReference type="GO" id="GO:0003676">
    <property type="term" value="F:nucleic acid binding"/>
    <property type="evidence" value="ECO:0007669"/>
    <property type="project" value="InterPro"/>
</dbReference>
<dbReference type="GO" id="GO:0004523">
    <property type="term" value="F:RNA-DNA hybrid ribonuclease activity"/>
    <property type="evidence" value="ECO:0007669"/>
    <property type="project" value="InterPro"/>
</dbReference>
<dbReference type="InterPro" id="IPR036397">
    <property type="entry name" value="RNaseH_sf"/>
</dbReference>
<dbReference type="PANTHER" id="PTHR47723">
    <property type="entry name" value="OS05G0353850 PROTEIN"/>
    <property type="match status" value="1"/>
</dbReference>
<evidence type="ECO:0000259" key="1">
    <source>
        <dbReference type="Pfam" id="PF13456"/>
    </source>
</evidence>
<dbReference type="InterPro" id="IPR002156">
    <property type="entry name" value="RNaseH_domain"/>
</dbReference>
<dbReference type="Pfam" id="PF13456">
    <property type="entry name" value="RVT_3"/>
    <property type="match status" value="1"/>
</dbReference>
<name>A0AAW2XMG6_9LAMI</name>
<protein>
    <recommendedName>
        <fullName evidence="1">RNase H type-1 domain-containing protein</fullName>
    </recommendedName>
</protein>
<gene>
    <name evidence="2" type="ORF">Slati_0862200</name>
</gene>
<dbReference type="InterPro" id="IPR053151">
    <property type="entry name" value="RNase_H-like"/>
</dbReference>
<comment type="caution">
    <text evidence="2">The sequence shown here is derived from an EMBL/GenBank/DDBJ whole genome shotgun (WGS) entry which is preliminary data.</text>
</comment>
<dbReference type="AlphaFoldDB" id="A0AAW2XMG6"/>
<dbReference type="InterPro" id="IPR044730">
    <property type="entry name" value="RNase_H-like_dom_plant"/>
</dbReference>
<dbReference type="CDD" id="cd06222">
    <property type="entry name" value="RNase_H_like"/>
    <property type="match status" value="1"/>
</dbReference>
<accession>A0AAW2XMG6</accession>
<sequence>MDVYPIVLNQKHWRGDLSVAAQLQLPFSNEKLVRPKQVMWSFPPQGWCKLNCNGASRGNRGKSGAGGLIRDHGGKVMVAFYEFLGLNRSIYAELFAVYWGMQLALDLGIQKLKVEMDASTRLKIIYSTTRGNWKLQHLLIQIRNMQVEMETDFAHIHRSRAIKQRITWRMKLVTENPMV</sequence>
<reference evidence="2" key="2">
    <citation type="journal article" date="2024" name="Plant">
        <title>Genomic evolution and insights into agronomic trait innovations of Sesamum species.</title>
        <authorList>
            <person name="Miao H."/>
            <person name="Wang L."/>
            <person name="Qu L."/>
            <person name="Liu H."/>
            <person name="Sun Y."/>
            <person name="Le M."/>
            <person name="Wang Q."/>
            <person name="Wei S."/>
            <person name="Zheng Y."/>
            <person name="Lin W."/>
            <person name="Duan Y."/>
            <person name="Cao H."/>
            <person name="Xiong S."/>
            <person name="Wang X."/>
            <person name="Wei L."/>
            <person name="Li C."/>
            <person name="Ma Q."/>
            <person name="Ju M."/>
            <person name="Zhao R."/>
            <person name="Li G."/>
            <person name="Mu C."/>
            <person name="Tian Q."/>
            <person name="Mei H."/>
            <person name="Zhang T."/>
            <person name="Gao T."/>
            <person name="Zhang H."/>
        </authorList>
    </citation>
    <scope>NUCLEOTIDE SEQUENCE</scope>
    <source>
        <strain evidence="2">KEN1</strain>
    </source>
</reference>
<organism evidence="2">
    <name type="scientific">Sesamum latifolium</name>
    <dbReference type="NCBI Taxonomy" id="2727402"/>
    <lineage>
        <taxon>Eukaryota</taxon>
        <taxon>Viridiplantae</taxon>
        <taxon>Streptophyta</taxon>
        <taxon>Embryophyta</taxon>
        <taxon>Tracheophyta</taxon>
        <taxon>Spermatophyta</taxon>
        <taxon>Magnoliopsida</taxon>
        <taxon>eudicotyledons</taxon>
        <taxon>Gunneridae</taxon>
        <taxon>Pentapetalae</taxon>
        <taxon>asterids</taxon>
        <taxon>lamiids</taxon>
        <taxon>Lamiales</taxon>
        <taxon>Pedaliaceae</taxon>
        <taxon>Sesamum</taxon>
    </lineage>
</organism>
<dbReference type="InterPro" id="IPR012337">
    <property type="entry name" value="RNaseH-like_sf"/>
</dbReference>
<dbReference type="PANTHER" id="PTHR47723:SF19">
    <property type="entry name" value="POLYNUCLEOTIDYL TRANSFERASE, RIBONUCLEASE H-LIKE SUPERFAMILY PROTEIN"/>
    <property type="match status" value="1"/>
</dbReference>
<feature type="domain" description="RNase H type-1" evidence="1">
    <location>
        <begin position="51"/>
        <end position="159"/>
    </location>
</feature>
<proteinExistence type="predicted"/>
<dbReference type="Gene3D" id="3.30.420.10">
    <property type="entry name" value="Ribonuclease H-like superfamily/Ribonuclease H"/>
    <property type="match status" value="1"/>
</dbReference>
<dbReference type="SUPFAM" id="SSF53098">
    <property type="entry name" value="Ribonuclease H-like"/>
    <property type="match status" value="1"/>
</dbReference>